<sequence>MSSNIVEEYENNFEWVRCLILINTAVSVPLNITTIYLILFKSPNHLKTYKYLLLNTSVWIILTDLLLELFFLPLPLMEVLAFCPTGMGKWLGPNIMYTSLVAIAFCFGEYLTSLQLAFFYRYWSLRGHFAVCGRQITRRHYIVGIIALMVVPAGSMAIGTIFARADNEELHRRIVEFHPELTPFLGIGRCLAFDKGGYAILFAVITLVILMWVFFVIWCIHGIVTHFKEHSASLSEHTYKLHVQLFKALAIQATAPLILFAIPLALSVSGMAFGLSIMNGNALLRTTFTVRFRCDQDDADRSESPLYRQLADSGALHQALQEDTEGRDTEDLWTLPKRFSFTI</sequence>
<dbReference type="WBParaSite" id="L893_g9203.t1">
    <property type="protein sequence ID" value="L893_g9203.t1"/>
    <property type="gene ID" value="L893_g9203"/>
</dbReference>
<dbReference type="Pfam" id="PF10318">
    <property type="entry name" value="7TM_GPCR_Srh"/>
    <property type="match status" value="1"/>
</dbReference>
<dbReference type="AlphaFoldDB" id="A0A1I8AU52"/>
<organism evidence="2 3">
    <name type="scientific">Steinernema glaseri</name>
    <dbReference type="NCBI Taxonomy" id="37863"/>
    <lineage>
        <taxon>Eukaryota</taxon>
        <taxon>Metazoa</taxon>
        <taxon>Ecdysozoa</taxon>
        <taxon>Nematoda</taxon>
        <taxon>Chromadorea</taxon>
        <taxon>Rhabditida</taxon>
        <taxon>Tylenchina</taxon>
        <taxon>Panagrolaimomorpha</taxon>
        <taxon>Strongyloidoidea</taxon>
        <taxon>Steinernematidae</taxon>
        <taxon>Steinernema</taxon>
    </lineage>
</organism>
<reference evidence="3" key="1">
    <citation type="submission" date="2016-11" db="UniProtKB">
        <authorList>
            <consortium name="WormBaseParasite"/>
        </authorList>
    </citation>
    <scope>IDENTIFICATION</scope>
</reference>
<dbReference type="InterPro" id="IPR019422">
    <property type="entry name" value="7TM_GPCR_serpentine_rcpt_Srh"/>
</dbReference>
<protein>
    <submittedName>
        <fullName evidence="3">G protein-coupled receptor</fullName>
    </submittedName>
</protein>
<evidence type="ECO:0000256" key="1">
    <source>
        <dbReference type="SAM" id="Phobius"/>
    </source>
</evidence>
<evidence type="ECO:0000313" key="3">
    <source>
        <dbReference type="WBParaSite" id="L893_g9203.t1"/>
    </source>
</evidence>
<keyword evidence="2" id="KW-1185">Reference proteome</keyword>
<feature type="transmembrane region" description="Helical" evidence="1">
    <location>
        <begin position="20"/>
        <end position="40"/>
    </location>
</feature>
<feature type="transmembrane region" description="Helical" evidence="1">
    <location>
        <begin position="141"/>
        <end position="163"/>
    </location>
</feature>
<keyword evidence="1" id="KW-0812">Transmembrane</keyword>
<feature type="transmembrane region" description="Helical" evidence="1">
    <location>
        <begin position="52"/>
        <end position="75"/>
    </location>
</feature>
<dbReference type="Proteomes" id="UP000095287">
    <property type="component" value="Unplaced"/>
</dbReference>
<keyword evidence="1" id="KW-1133">Transmembrane helix</keyword>
<evidence type="ECO:0000313" key="2">
    <source>
        <dbReference type="Proteomes" id="UP000095287"/>
    </source>
</evidence>
<keyword evidence="1" id="KW-0472">Membrane</keyword>
<accession>A0A1I8AU52</accession>
<dbReference type="PANTHER" id="PTHR22943:SF248">
    <property type="entry name" value="SEVEN TM RECEPTOR"/>
    <property type="match status" value="1"/>
</dbReference>
<feature type="transmembrane region" description="Helical" evidence="1">
    <location>
        <begin position="95"/>
        <end position="120"/>
    </location>
</feature>
<feature type="transmembrane region" description="Helical" evidence="1">
    <location>
        <begin position="198"/>
        <end position="224"/>
    </location>
</feature>
<proteinExistence type="predicted"/>
<dbReference type="SUPFAM" id="SSF81321">
    <property type="entry name" value="Family A G protein-coupled receptor-like"/>
    <property type="match status" value="1"/>
</dbReference>
<dbReference type="PANTHER" id="PTHR22943">
    <property type="entry name" value="7-TRANSMEMBRANE DOMAIN RECEPTOR C.ELEGANS"/>
    <property type="match status" value="1"/>
</dbReference>
<name>A0A1I8AU52_9BILA</name>